<gene>
    <name evidence="2" type="ORF">IV38_GL000272</name>
    <name evidence="3" type="ORF">IV40_GL000397</name>
</gene>
<dbReference type="EMBL" id="JQAT01000001">
    <property type="protein sequence ID" value="KRN29388.1"/>
    <property type="molecule type" value="Genomic_DNA"/>
</dbReference>
<comment type="caution">
    <text evidence="3">The sequence shown here is derived from an EMBL/GenBank/DDBJ whole genome shotgun (WGS) entry which is preliminary data.</text>
</comment>
<dbReference type="Proteomes" id="UP000051645">
    <property type="component" value="Unassembled WGS sequence"/>
</dbReference>
<evidence type="ECO:0000313" key="3">
    <source>
        <dbReference type="EMBL" id="KRN34083.1"/>
    </source>
</evidence>
<keyword evidence="1" id="KW-0472">Membrane</keyword>
<dbReference type="EMBL" id="JQAZ01000001">
    <property type="protein sequence ID" value="KRN34083.1"/>
    <property type="molecule type" value="Genomic_DNA"/>
</dbReference>
<feature type="transmembrane region" description="Helical" evidence="1">
    <location>
        <begin position="80"/>
        <end position="98"/>
    </location>
</feature>
<sequence>MFTQLQSRVLFGPRQMGQQQSGPVIRNRRSGLTAKEIRTRRQRTVTLAVPRSHQMNHGRLFGASLFLIISLLFGRNWLGLGLVSLAAMLLIGITFQLWHTAQTARQRVNLLADQTYLVIRHGLAQALPARELVAGDTVILSQGETAPVPMAYQTDSQWQTLATGQMVQAARLVTSVQVPLRPAQTVPTILELLQRVLALTEIRKGLLGLAVLLTLTNLSHLTAMLMIFLVMNLILGGQLPVHQQQTTTDNPLAVAVARQHFQAHVQKLKALKESIIQGGKTLDFVHRKTPAPSYFAQPQADQDADPHLWALA</sequence>
<dbReference type="InterPro" id="IPR008250">
    <property type="entry name" value="ATPase_P-typ_transduc_dom_A_sf"/>
</dbReference>
<reference evidence="4 5" key="1">
    <citation type="journal article" date="2015" name="Genome Announc.">
        <title>Expanding the biotechnology potential of lactobacilli through comparative genomics of 213 strains and associated genera.</title>
        <authorList>
            <person name="Sun Z."/>
            <person name="Harris H.M."/>
            <person name="McCann A."/>
            <person name="Guo C."/>
            <person name="Argimon S."/>
            <person name="Zhang W."/>
            <person name="Yang X."/>
            <person name="Jeffery I.B."/>
            <person name="Cooney J.C."/>
            <person name="Kagawa T.F."/>
            <person name="Liu W."/>
            <person name="Song Y."/>
            <person name="Salvetti E."/>
            <person name="Wrobel A."/>
            <person name="Rasinkangas P."/>
            <person name="Parkhill J."/>
            <person name="Rea M.C."/>
            <person name="O'Sullivan O."/>
            <person name="Ritari J."/>
            <person name="Douillard F.P."/>
            <person name="Paul Ross R."/>
            <person name="Yang R."/>
            <person name="Briner A.E."/>
            <person name="Felis G.E."/>
            <person name="de Vos W.M."/>
            <person name="Barrangou R."/>
            <person name="Klaenhammer T.R."/>
            <person name="Caufield P.W."/>
            <person name="Cui Y."/>
            <person name="Zhang H."/>
            <person name="O'Toole P.W."/>
        </authorList>
    </citation>
    <scope>NUCLEOTIDE SEQUENCE [LARGE SCALE GENOMIC DNA]</scope>
    <source>
        <strain evidence="2 5">ATCC BAA-66</strain>
        <strain evidence="3 4">DSM 13344</strain>
    </source>
</reference>
<dbReference type="STRING" id="81857.IV38_GL000272"/>
<dbReference type="AlphaFoldDB" id="A0A0R2FZZ5"/>
<dbReference type="SUPFAM" id="SSF81653">
    <property type="entry name" value="Calcium ATPase, transduction domain A"/>
    <property type="match status" value="1"/>
</dbReference>
<dbReference type="Proteomes" id="UP000051751">
    <property type="component" value="Unassembled WGS sequence"/>
</dbReference>
<keyword evidence="1" id="KW-0812">Transmembrane</keyword>
<feature type="transmembrane region" description="Helical" evidence="1">
    <location>
        <begin position="205"/>
        <end position="235"/>
    </location>
</feature>
<accession>A0A0R2FZZ5</accession>
<proteinExistence type="predicted"/>
<evidence type="ECO:0000313" key="2">
    <source>
        <dbReference type="EMBL" id="KRN29388.1"/>
    </source>
</evidence>
<evidence type="ECO:0000256" key="1">
    <source>
        <dbReference type="SAM" id="Phobius"/>
    </source>
</evidence>
<protein>
    <submittedName>
        <fullName evidence="3">Uncharacterized protein</fullName>
    </submittedName>
</protein>
<organism evidence="3 4">
    <name type="scientific">Lactobacillus selangorensis</name>
    <dbReference type="NCBI Taxonomy" id="81857"/>
    <lineage>
        <taxon>Bacteria</taxon>
        <taxon>Bacillati</taxon>
        <taxon>Bacillota</taxon>
        <taxon>Bacilli</taxon>
        <taxon>Lactobacillales</taxon>
        <taxon>Lactobacillaceae</taxon>
        <taxon>Lactobacillus</taxon>
    </lineage>
</organism>
<keyword evidence="1" id="KW-1133">Transmembrane helix</keyword>
<dbReference type="PATRIC" id="fig|81857.3.peg.278"/>
<evidence type="ECO:0000313" key="4">
    <source>
        <dbReference type="Proteomes" id="UP000051645"/>
    </source>
</evidence>
<dbReference type="Gene3D" id="2.70.150.10">
    <property type="entry name" value="Calcium-transporting ATPase, cytoplasmic transduction domain A"/>
    <property type="match status" value="1"/>
</dbReference>
<evidence type="ECO:0000313" key="5">
    <source>
        <dbReference type="Proteomes" id="UP000051751"/>
    </source>
</evidence>
<dbReference type="RefSeq" id="WP_057768678.1">
    <property type="nucleotide sequence ID" value="NZ_JQAT01000001.1"/>
</dbReference>
<name>A0A0R2FZZ5_9LACO</name>
<keyword evidence="4" id="KW-1185">Reference proteome</keyword>